<dbReference type="RefSeq" id="WP_202299729.1">
    <property type="nucleotide sequence ID" value="NZ_CP066701.1"/>
</dbReference>
<dbReference type="AlphaFoldDB" id="A0AB37H8D1"/>
<reference evidence="1 2" key="1">
    <citation type="submission" date="2020-12" db="EMBL/GenBank/DDBJ databases">
        <title>Taxonomic evaluation of the Bacillus sporothermodurans group of bacteria based on whole genome sequences.</title>
        <authorList>
            <person name="Fiedler G."/>
            <person name="Herbstmann A.-D."/>
            <person name="Doll E."/>
            <person name="Wenning M."/>
            <person name="Brinks E."/>
            <person name="Kabisch J."/>
            <person name="Breitenwieser F."/>
            <person name="Lappann M."/>
            <person name="Boehnlein C."/>
            <person name="Franz C."/>
        </authorList>
    </citation>
    <scope>NUCLEOTIDE SEQUENCE [LARGE SCALE GENOMIC DNA]</scope>
    <source>
        <strain evidence="1 2">DSM 10599</strain>
    </source>
</reference>
<proteinExistence type="predicted"/>
<protein>
    <submittedName>
        <fullName evidence="1">Uncharacterized protein</fullName>
    </submittedName>
</protein>
<accession>A0AB37H8D1</accession>
<gene>
    <name evidence="1" type="ORF">JGZ69_20365</name>
</gene>
<dbReference type="Proteomes" id="UP000595512">
    <property type="component" value="Chromosome"/>
</dbReference>
<dbReference type="EMBL" id="CP066701">
    <property type="protein sequence ID" value="QQX25043.1"/>
    <property type="molecule type" value="Genomic_DNA"/>
</dbReference>
<name>A0AB37H8D1_9BACI</name>
<sequence length="47" mass="5491">MSKRIIVIEQNHEITKKLEVDENTVLKIGDFQIKVSEFTGMNEFHNS</sequence>
<evidence type="ECO:0000313" key="1">
    <source>
        <dbReference type="EMBL" id="QQX25043.1"/>
    </source>
</evidence>
<organism evidence="1 2">
    <name type="scientific">Heyndrickxia sporothermodurans</name>
    <dbReference type="NCBI Taxonomy" id="46224"/>
    <lineage>
        <taxon>Bacteria</taxon>
        <taxon>Bacillati</taxon>
        <taxon>Bacillota</taxon>
        <taxon>Bacilli</taxon>
        <taxon>Bacillales</taxon>
        <taxon>Bacillaceae</taxon>
        <taxon>Heyndrickxia</taxon>
    </lineage>
</organism>
<dbReference type="KEGG" id="hspo:JGZ69_20365"/>
<evidence type="ECO:0000313" key="2">
    <source>
        <dbReference type="Proteomes" id="UP000595512"/>
    </source>
</evidence>